<accession>A0A845QF98</accession>
<dbReference type="PANTHER" id="PTHR43525">
    <property type="entry name" value="PROTEIN MALY"/>
    <property type="match status" value="1"/>
</dbReference>
<evidence type="ECO:0000256" key="3">
    <source>
        <dbReference type="ARBA" id="ARBA00022898"/>
    </source>
</evidence>
<comment type="caution">
    <text evidence="7">The sequence shown here is derived from an EMBL/GenBank/DDBJ whole genome shotgun (WGS) entry which is preliminary data.</text>
</comment>
<organism evidence="7 8">
    <name type="scientific">Anaerotruncus colihominis</name>
    <dbReference type="NCBI Taxonomy" id="169435"/>
    <lineage>
        <taxon>Bacteria</taxon>
        <taxon>Bacillati</taxon>
        <taxon>Bacillota</taxon>
        <taxon>Clostridia</taxon>
        <taxon>Eubacteriales</taxon>
        <taxon>Oscillospiraceae</taxon>
        <taxon>Anaerotruncus</taxon>
    </lineage>
</organism>
<dbReference type="InterPro" id="IPR015421">
    <property type="entry name" value="PyrdxlP-dep_Trfase_major"/>
</dbReference>
<evidence type="ECO:0000256" key="4">
    <source>
        <dbReference type="ARBA" id="ARBA00023239"/>
    </source>
</evidence>
<dbReference type="EMBL" id="QXWK01000002">
    <property type="protein sequence ID" value="NBH60482.1"/>
    <property type="molecule type" value="Genomic_DNA"/>
</dbReference>
<comment type="similarity">
    <text evidence="5">Belongs to the class-II pyridoxal-phosphate-dependent aminotransferase family. MalY/PatB cystathionine beta-lyase subfamily.</text>
</comment>
<dbReference type="RefSeq" id="WP_160200783.1">
    <property type="nucleotide sequence ID" value="NZ_QXWK01000002.1"/>
</dbReference>
<evidence type="ECO:0000256" key="1">
    <source>
        <dbReference type="ARBA" id="ARBA00001933"/>
    </source>
</evidence>
<dbReference type="PANTHER" id="PTHR43525:SF1">
    <property type="entry name" value="PROTEIN MALY"/>
    <property type="match status" value="1"/>
</dbReference>
<dbReference type="InterPro" id="IPR004839">
    <property type="entry name" value="Aminotransferase_I/II_large"/>
</dbReference>
<name>A0A845QF98_9FIRM</name>
<keyword evidence="7" id="KW-0808">Transferase</keyword>
<evidence type="ECO:0000259" key="6">
    <source>
        <dbReference type="Pfam" id="PF00155"/>
    </source>
</evidence>
<dbReference type="Gene3D" id="3.40.640.10">
    <property type="entry name" value="Type I PLP-dependent aspartate aminotransferase-like (Major domain)"/>
    <property type="match status" value="1"/>
</dbReference>
<dbReference type="SUPFAM" id="SSF53383">
    <property type="entry name" value="PLP-dependent transferases"/>
    <property type="match status" value="1"/>
</dbReference>
<dbReference type="CDD" id="cd00609">
    <property type="entry name" value="AAT_like"/>
    <property type="match status" value="1"/>
</dbReference>
<dbReference type="InterPro" id="IPR051798">
    <property type="entry name" value="Class-II_PLP-Dep_Aminotrans"/>
</dbReference>
<dbReference type="GO" id="GO:0047804">
    <property type="term" value="F:cysteine-S-conjugate beta-lyase activity"/>
    <property type="evidence" value="ECO:0007669"/>
    <property type="project" value="UniProtKB-EC"/>
</dbReference>
<feature type="domain" description="Aminotransferase class I/classII large" evidence="6">
    <location>
        <begin position="31"/>
        <end position="383"/>
    </location>
</feature>
<evidence type="ECO:0000313" key="8">
    <source>
        <dbReference type="Proteomes" id="UP000446866"/>
    </source>
</evidence>
<dbReference type="GO" id="GO:0008483">
    <property type="term" value="F:transaminase activity"/>
    <property type="evidence" value="ECO:0007669"/>
    <property type="project" value="UniProtKB-KW"/>
</dbReference>
<evidence type="ECO:0000256" key="5">
    <source>
        <dbReference type="ARBA" id="ARBA00037974"/>
    </source>
</evidence>
<keyword evidence="3" id="KW-0663">Pyridoxal phosphate</keyword>
<dbReference type="Pfam" id="PF00155">
    <property type="entry name" value="Aminotran_1_2"/>
    <property type="match status" value="1"/>
</dbReference>
<dbReference type="EC" id="4.4.1.13" evidence="2"/>
<dbReference type="Gene3D" id="3.90.1150.10">
    <property type="entry name" value="Aspartate Aminotransferase, domain 1"/>
    <property type="match status" value="1"/>
</dbReference>
<dbReference type="GO" id="GO:0030170">
    <property type="term" value="F:pyridoxal phosphate binding"/>
    <property type="evidence" value="ECO:0007669"/>
    <property type="project" value="InterPro"/>
</dbReference>
<keyword evidence="8" id="KW-1185">Reference proteome</keyword>
<reference evidence="7 8" key="1">
    <citation type="submission" date="2018-08" db="EMBL/GenBank/DDBJ databases">
        <title>Murine metabolic-syndrome-specific gut microbial biobank.</title>
        <authorList>
            <person name="Liu C."/>
        </authorList>
    </citation>
    <scope>NUCLEOTIDE SEQUENCE [LARGE SCALE GENOMIC DNA]</scope>
    <source>
        <strain evidence="7 8">28</strain>
    </source>
</reference>
<evidence type="ECO:0000256" key="2">
    <source>
        <dbReference type="ARBA" id="ARBA00012224"/>
    </source>
</evidence>
<comment type="cofactor">
    <cofactor evidence="1">
        <name>pyridoxal 5'-phosphate</name>
        <dbReference type="ChEBI" id="CHEBI:597326"/>
    </cofactor>
</comment>
<proteinExistence type="inferred from homology"/>
<sequence>MMYDFDRAGAYEGTENLKARFRPEALRKQGVTSFSAAEMDFSTAPSIREAVKATAERGIYGFTIPTQQYLDAVKWWHKEMRSWDIADEWIVPVLGTIFSVATAIRMTTKEGDGIIVQTPVYYRYEQAATRMKRKTVHNPLKIVDGQYQMDFEDLETKMQAPENKLLVLCNAHNPIGKVWPLEDLRKVAALSAKYQMPVICDEIFGEMTFEGHQAKPYASIEEGQAYAITVTSLGKAFNFTGVNHAHAIIPDAKLRARYEEQKYADHYGSLGPFEYASVLGAYCPEGKAWFTAVRDYIYKNGVWVKEFLREHLPQAYVFPVEGTTVCWIDWSFLGISGKELHDFFEREALFEVETGEVYGEGCERMTRMNLSSSRMQIEEALERVSEACNKLTKCFKND</sequence>
<protein>
    <recommendedName>
        <fullName evidence="2">cysteine-S-conjugate beta-lyase</fullName>
        <ecNumber evidence="2">4.4.1.13</ecNumber>
    </recommendedName>
</protein>
<dbReference type="Proteomes" id="UP000446866">
    <property type="component" value="Unassembled WGS sequence"/>
</dbReference>
<gene>
    <name evidence="7" type="ORF">D0435_02180</name>
</gene>
<dbReference type="AlphaFoldDB" id="A0A845QF98"/>
<keyword evidence="7" id="KW-0032">Aminotransferase</keyword>
<evidence type="ECO:0000313" key="7">
    <source>
        <dbReference type="EMBL" id="NBH60482.1"/>
    </source>
</evidence>
<keyword evidence="4" id="KW-0456">Lyase</keyword>
<dbReference type="InterPro" id="IPR015422">
    <property type="entry name" value="PyrdxlP-dep_Trfase_small"/>
</dbReference>
<dbReference type="InterPro" id="IPR015424">
    <property type="entry name" value="PyrdxlP-dep_Trfase"/>
</dbReference>